<protein>
    <submittedName>
        <fullName evidence="1">Uncharacterized protein</fullName>
    </submittedName>
</protein>
<sequence length="77" mass="8781">MKVERLQTKIYRLSPGGGCQGLSDAWREIAFASLDVPCSLIPLEILISPAKRRPEKGPFPHQIMSFLVRRVYLDMPR</sequence>
<evidence type="ECO:0000313" key="1">
    <source>
        <dbReference type="EMBL" id="KYO34169.1"/>
    </source>
</evidence>
<accession>A0A151NC16</accession>
<dbReference type="EMBL" id="AKHW03003565">
    <property type="protein sequence ID" value="KYO34169.1"/>
    <property type="molecule type" value="Genomic_DNA"/>
</dbReference>
<evidence type="ECO:0000313" key="2">
    <source>
        <dbReference type="Proteomes" id="UP000050525"/>
    </source>
</evidence>
<proteinExistence type="predicted"/>
<gene>
    <name evidence="1" type="ORF">Y1Q_0002469</name>
</gene>
<comment type="caution">
    <text evidence="1">The sequence shown here is derived from an EMBL/GenBank/DDBJ whole genome shotgun (WGS) entry which is preliminary data.</text>
</comment>
<dbReference type="Proteomes" id="UP000050525">
    <property type="component" value="Unassembled WGS sequence"/>
</dbReference>
<organism evidence="1 2">
    <name type="scientific">Alligator mississippiensis</name>
    <name type="common">American alligator</name>
    <dbReference type="NCBI Taxonomy" id="8496"/>
    <lineage>
        <taxon>Eukaryota</taxon>
        <taxon>Metazoa</taxon>
        <taxon>Chordata</taxon>
        <taxon>Craniata</taxon>
        <taxon>Vertebrata</taxon>
        <taxon>Euteleostomi</taxon>
        <taxon>Archelosauria</taxon>
        <taxon>Archosauria</taxon>
        <taxon>Crocodylia</taxon>
        <taxon>Alligatoridae</taxon>
        <taxon>Alligatorinae</taxon>
        <taxon>Alligator</taxon>
    </lineage>
</organism>
<keyword evidence="2" id="KW-1185">Reference proteome</keyword>
<reference evidence="1 2" key="1">
    <citation type="journal article" date="2012" name="Genome Biol.">
        <title>Sequencing three crocodilian genomes to illuminate the evolution of archosaurs and amniotes.</title>
        <authorList>
            <person name="St John J.A."/>
            <person name="Braun E.L."/>
            <person name="Isberg S.R."/>
            <person name="Miles L.G."/>
            <person name="Chong A.Y."/>
            <person name="Gongora J."/>
            <person name="Dalzell P."/>
            <person name="Moran C."/>
            <person name="Bed'hom B."/>
            <person name="Abzhanov A."/>
            <person name="Burgess S.C."/>
            <person name="Cooksey A.M."/>
            <person name="Castoe T.A."/>
            <person name="Crawford N.G."/>
            <person name="Densmore L.D."/>
            <person name="Drew J.C."/>
            <person name="Edwards S.V."/>
            <person name="Faircloth B.C."/>
            <person name="Fujita M.K."/>
            <person name="Greenwold M.J."/>
            <person name="Hoffmann F.G."/>
            <person name="Howard J.M."/>
            <person name="Iguchi T."/>
            <person name="Janes D.E."/>
            <person name="Khan S.Y."/>
            <person name="Kohno S."/>
            <person name="de Koning A.J."/>
            <person name="Lance S.L."/>
            <person name="McCarthy F.M."/>
            <person name="McCormack J.E."/>
            <person name="Merchant M.E."/>
            <person name="Peterson D.G."/>
            <person name="Pollock D.D."/>
            <person name="Pourmand N."/>
            <person name="Raney B.J."/>
            <person name="Roessler K.A."/>
            <person name="Sanford J.R."/>
            <person name="Sawyer R.H."/>
            <person name="Schmidt C.J."/>
            <person name="Triplett E.W."/>
            <person name="Tuberville T.D."/>
            <person name="Venegas-Anaya M."/>
            <person name="Howard J.T."/>
            <person name="Jarvis E.D."/>
            <person name="Guillette L.J.Jr."/>
            <person name="Glenn T.C."/>
            <person name="Green R.E."/>
            <person name="Ray D.A."/>
        </authorList>
    </citation>
    <scope>NUCLEOTIDE SEQUENCE [LARGE SCALE GENOMIC DNA]</scope>
    <source>
        <strain evidence="1">KSC_2009_1</strain>
    </source>
</reference>
<dbReference type="AlphaFoldDB" id="A0A151NC16"/>
<name>A0A151NC16_ALLMI</name>